<dbReference type="InterPro" id="IPR016477">
    <property type="entry name" value="Fructo-/Ketosamine-3-kinase"/>
</dbReference>
<dbReference type="GO" id="GO:0016301">
    <property type="term" value="F:kinase activity"/>
    <property type="evidence" value="ECO:0007669"/>
    <property type="project" value="UniProtKB-UniRule"/>
</dbReference>
<dbReference type="Proteomes" id="UP000616839">
    <property type="component" value="Unassembled WGS sequence"/>
</dbReference>
<keyword evidence="3" id="KW-1185">Reference proteome</keyword>
<dbReference type="Gene3D" id="1.20.1270.240">
    <property type="match status" value="1"/>
</dbReference>
<dbReference type="PIRSF" id="PIRSF006221">
    <property type="entry name" value="Ketosamine-3-kinase"/>
    <property type="match status" value="1"/>
</dbReference>
<accession>A0A927K5L8</accession>
<evidence type="ECO:0000313" key="2">
    <source>
        <dbReference type="EMBL" id="MBD8868150.1"/>
    </source>
</evidence>
<dbReference type="PANTHER" id="PTHR12149:SF8">
    <property type="entry name" value="PROTEIN-RIBULOSAMINE 3-KINASE"/>
    <property type="match status" value="1"/>
</dbReference>
<organism evidence="2 3">
    <name type="scientific">Nocardioides donggukensis</name>
    <dbReference type="NCBI Taxonomy" id="2774019"/>
    <lineage>
        <taxon>Bacteria</taxon>
        <taxon>Bacillati</taxon>
        <taxon>Actinomycetota</taxon>
        <taxon>Actinomycetes</taxon>
        <taxon>Propionibacteriales</taxon>
        <taxon>Nocardioidaceae</taxon>
        <taxon>Nocardioides</taxon>
    </lineage>
</organism>
<evidence type="ECO:0000313" key="3">
    <source>
        <dbReference type="Proteomes" id="UP000616839"/>
    </source>
</evidence>
<proteinExistence type="inferred from homology"/>
<gene>
    <name evidence="2" type="ORF">IE331_00805</name>
</gene>
<dbReference type="Gene3D" id="1.10.510.10">
    <property type="entry name" value="Transferase(Phosphotransferase) domain 1"/>
    <property type="match status" value="1"/>
</dbReference>
<comment type="caution">
    <text evidence="2">The sequence shown here is derived from an EMBL/GenBank/DDBJ whole genome shotgun (WGS) entry which is preliminary data.</text>
</comment>
<dbReference type="RefSeq" id="WP_192139569.1">
    <property type="nucleotide sequence ID" value="NZ_JACYXZ010000001.1"/>
</dbReference>
<dbReference type="PANTHER" id="PTHR12149">
    <property type="entry name" value="FRUCTOSAMINE 3 KINASE-RELATED PROTEIN"/>
    <property type="match status" value="1"/>
</dbReference>
<dbReference type="Pfam" id="PF03881">
    <property type="entry name" value="Fructosamin_kin"/>
    <property type="match status" value="1"/>
</dbReference>
<sequence>MTRQSATARRAEELLGVPVVATAPVAGGDICTATRVKLSDGRSALVKTLAQPPDGFFAAEARGLRRLADVGGPAGLAVPEVLAVADDCLVLPWIEPGKPTAETAAAFGRALAGTHGAGAAAYGAERDGFIGRLPLPNAPADTWAEFYATRRVLPYLHLARDRGAVSEPEVTAVESVVGRLAELVPEEGPAPLHGDLWNGNVIWGADGAAHVVDPAAHAGHRETDLAMLALFGLPHLQRVVESYAESAPLADGWEDRQGLHQLHPLLVHACLFGGGYGARAAAVASHF</sequence>
<comment type="similarity">
    <text evidence="1">Belongs to the fructosamine kinase family.</text>
</comment>
<dbReference type="EMBL" id="JACYXZ010000001">
    <property type="protein sequence ID" value="MBD8868150.1"/>
    <property type="molecule type" value="Genomic_DNA"/>
</dbReference>
<keyword evidence="1" id="KW-0808">Transferase</keyword>
<dbReference type="InterPro" id="IPR011009">
    <property type="entry name" value="Kinase-like_dom_sf"/>
</dbReference>
<reference evidence="2" key="1">
    <citation type="submission" date="2020-09" db="EMBL/GenBank/DDBJ databases">
        <title>Nocardioides sp. strain MJB4 16S ribosomal RNA gene Genome sequencing and assembly.</title>
        <authorList>
            <person name="Kim I."/>
        </authorList>
    </citation>
    <scope>NUCLEOTIDE SEQUENCE</scope>
    <source>
        <strain evidence="2">MJB4</strain>
    </source>
</reference>
<keyword evidence="1 2" id="KW-0418">Kinase</keyword>
<name>A0A927K5L8_9ACTN</name>
<dbReference type="Gene3D" id="3.30.200.20">
    <property type="entry name" value="Phosphorylase Kinase, domain 1"/>
    <property type="match status" value="1"/>
</dbReference>
<evidence type="ECO:0000256" key="1">
    <source>
        <dbReference type="PIRNR" id="PIRNR006221"/>
    </source>
</evidence>
<dbReference type="AlphaFoldDB" id="A0A927K5L8"/>
<dbReference type="SUPFAM" id="SSF56112">
    <property type="entry name" value="Protein kinase-like (PK-like)"/>
    <property type="match status" value="1"/>
</dbReference>
<protein>
    <submittedName>
        <fullName evidence="2">Fructosamine kinase family protein</fullName>
    </submittedName>
</protein>